<evidence type="ECO:0000256" key="5">
    <source>
        <dbReference type="ARBA" id="ARBA00022723"/>
    </source>
</evidence>
<dbReference type="InterPro" id="IPR024935">
    <property type="entry name" value="Rubredoxin_dom"/>
</dbReference>
<dbReference type="PRINTS" id="PR00163">
    <property type="entry name" value="RUBREDOXIN"/>
</dbReference>
<evidence type="ECO:0000313" key="12">
    <source>
        <dbReference type="Proteomes" id="UP000199771"/>
    </source>
</evidence>
<dbReference type="EMBL" id="FOOC01000006">
    <property type="protein sequence ID" value="SFF51096.1"/>
    <property type="molecule type" value="Genomic_DNA"/>
</dbReference>
<keyword evidence="5 8" id="KW-0479">Metal-binding</keyword>
<accession>A0A1I2JE12</accession>
<dbReference type="PANTHER" id="PTHR47627">
    <property type="entry name" value="RUBREDOXIN"/>
    <property type="match status" value="1"/>
</dbReference>
<name>A0A1I2JE12_9GAMM</name>
<dbReference type="InterPro" id="IPR024922">
    <property type="entry name" value="Rubredoxin"/>
</dbReference>
<dbReference type="PROSITE" id="PS00202">
    <property type="entry name" value="RUBREDOXIN"/>
    <property type="match status" value="1"/>
</dbReference>
<evidence type="ECO:0000259" key="10">
    <source>
        <dbReference type="PROSITE" id="PS50903"/>
    </source>
</evidence>
<dbReference type="PIRSF" id="PIRSF000071">
    <property type="entry name" value="Rubredoxin"/>
    <property type="match status" value="1"/>
</dbReference>
<dbReference type="NCBIfam" id="NF045768">
    <property type="entry name" value="RubredRD"/>
    <property type="match status" value="1"/>
</dbReference>
<keyword evidence="4 8" id="KW-0813">Transport</keyword>
<evidence type="ECO:0000256" key="6">
    <source>
        <dbReference type="ARBA" id="ARBA00022982"/>
    </source>
</evidence>
<evidence type="ECO:0000256" key="1">
    <source>
        <dbReference type="ARBA" id="ARBA00002792"/>
    </source>
</evidence>
<dbReference type="SUPFAM" id="SSF57802">
    <property type="entry name" value="Rubredoxin-like"/>
    <property type="match status" value="1"/>
</dbReference>
<dbReference type="Proteomes" id="UP000199771">
    <property type="component" value="Unassembled WGS sequence"/>
</dbReference>
<dbReference type="InterPro" id="IPR050526">
    <property type="entry name" value="Rubredoxin_ET"/>
</dbReference>
<reference evidence="11 12" key="1">
    <citation type="submission" date="2016-10" db="EMBL/GenBank/DDBJ databases">
        <authorList>
            <person name="de Groot N.N."/>
        </authorList>
    </citation>
    <scope>NUCLEOTIDE SEQUENCE [LARGE SCALE GENOMIC DNA]</scope>
    <source>
        <strain evidence="11 12">DSM 23609</strain>
    </source>
</reference>
<evidence type="ECO:0000256" key="8">
    <source>
        <dbReference type="PIRNR" id="PIRNR000071"/>
    </source>
</evidence>
<proteinExistence type="inferred from homology"/>
<organism evidence="11 12">
    <name type="scientific">Fontimonas thermophila</name>
    <dbReference type="NCBI Taxonomy" id="1076937"/>
    <lineage>
        <taxon>Bacteria</taxon>
        <taxon>Pseudomonadati</taxon>
        <taxon>Pseudomonadota</taxon>
        <taxon>Gammaproteobacteria</taxon>
        <taxon>Nevskiales</taxon>
        <taxon>Nevskiaceae</taxon>
        <taxon>Fontimonas</taxon>
    </lineage>
</organism>
<evidence type="ECO:0000256" key="9">
    <source>
        <dbReference type="PIRSR" id="PIRSR000071-1"/>
    </source>
</evidence>
<gene>
    <name evidence="11" type="ORF">SAMN04488120_10670</name>
</gene>
<comment type="cofactor">
    <cofactor evidence="8 9">
        <name>Fe(3+)</name>
        <dbReference type="ChEBI" id="CHEBI:29034"/>
    </cofactor>
    <text evidence="8 9">Binds 1 Fe(3+) ion per subunit.</text>
</comment>
<keyword evidence="7 8" id="KW-0408">Iron</keyword>
<feature type="binding site" evidence="9">
    <location>
        <position position="12"/>
    </location>
    <ligand>
        <name>Fe cation</name>
        <dbReference type="ChEBI" id="CHEBI:24875"/>
    </ligand>
</feature>
<dbReference type="GO" id="GO:0005506">
    <property type="term" value="F:iron ion binding"/>
    <property type="evidence" value="ECO:0007669"/>
    <property type="project" value="InterPro"/>
</dbReference>
<keyword evidence="12" id="KW-1185">Reference proteome</keyword>
<evidence type="ECO:0000256" key="4">
    <source>
        <dbReference type="ARBA" id="ARBA00022448"/>
    </source>
</evidence>
<comment type="pathway">
    <text evidence="2">Hydrocarbon metabolism; alkane degradation.</text>
</comment>
<dbReference type="GO" id="GO:0043448">
    <property type="term" value="P:alkane catabolic process"/>
    <property type="evidence" value="ECO:0007669"/>
    <property type="project" value="TreeGrafter"/>
</dbReference>
<feature type="binding site" evidence="9">
    <location>
        <position position="42"/>
    </location>
    <ligand>
        <name>Fe cation</name>
        <dbReference type="ChEBI" id="CHEBI:24875"/>
    </ligand>
</feature>
<dbReference type="GO" id="GO:0009055">
    <property type="term" value="F:electron transfer activity"/>
    <property type="evidence" value="ECO:0007669"/>
    <property type="project" value="InterPro"/>
</dbReference>
<dbReference type="Pfam" id="PF00301">
    <property type="entry name" value="Rubredoxin"/>
    <property type="match status" value="1"/>
</dbReference>
<feature type="binding site" evidence="9">
    <location>
        <position position="9"/>
    </location>
    <ligand>
        <name>Fe cation</name>
        <dbReference type="ChEBI" id="CHEBI:24875"/>
    </ligand>
</feature>
<protein>
    <recommendedName>
        <fullName evidence="8">Rubredoxin</fullName>
    </recommendedName>
</protein>
<keyword evidence="6 8" id="KW-0249">Electron transport</keyword>
<comment type="function">
    <text evidence="1">Involved in the hydrocarbon hydroxylating system, which transfers electrons from NADH to rubredoxin reductase and then through rubredoxin to alkane 1 monooxygenase.</text>
</comment>
<evidence type="ECO:0000256" key="7">
    <source>
        <dbReference type="ARBA" id="ARBA00023004"/>
    </source>
</evidence>
<dbReference type="AlphaFoldDB" id="A0A1I2JE12"/>
<feature type="binding site" evidence="9">
    <location>
        <position position="45"/>
    </location>
    <ligand>
        <name>Fe cation</name>
        <dbReference type="ChEBI" id="CHEBI:24875"/>
    </ligand>
</feature>
<feature type="domain" description="Rubredoxin-like" evidence="10">
    <location>
        <begin position="4"/>
        <end position="55"/>
    </location>
</feature>
<dbReference type="InterPro" id="IPR024934">
    <property type="entry name" value="Rubredoxin-like_dom"/>
</dbReference>
<dbReference type="InterPro" id="IPR018527">
    <property type="entry name" value="Rubredoxin_Fe_BS"/>
</dbReference>
<dbReference type="PANTHER" id="PTHR47627:SF1">
    <property type="entry name" value="RUBREDOXIN-1-RELATED"/>
    <property type="match status" value="1"/>
</dbReference>
<dbReference type="PROSITE" id="PS50903">
    <property type="entry name" value="RUBREDOXIN_LIKE"/>
    <property type="match status" value="1"/>
</dbReference>
<comment type="similarity">
    <text evidence="3 8">Belongs to the rubredoxin family.</text>
</comment>
<evidence type="ECO:0000256" key="3">
    <source>
        <dbReference type="ARBA" id="ARBA00005337"/>
    </source>
</evidence>
<dbReference type="Gene3D" id="2.20.28.10">
    <property type="match status" value="1"/>
</dbReference>
<dbReference type="CDD" id="cd00730">
    <property type="entry name" value="rubredoxin"/>
    <property type="match status" value="1"/>
</dbReference>
<evidence type="ECO:0000313" key="11">
    <source>
        <dbReference type="EMBL" id="SFF51096.1"/>
    </source>
</evidence>
<dbReference type="STRING" id="1076937.SAMN04488120_10670"/>
<sequence length="57" mass="6287">MHSMKKWICVICGFIYDPAVGLPDHGIAPGTAFEDLPADWICPECGSPKDSFEPYTE</sequence>
<dbReference type="FunFam" id="2.20.28.10:FF:000001">
    <property type="entry name" value="Rubredoxin"/>
    <property type="match status" value="1"/>
</dbReference>
<evidence type="ECO:0000256" key="2">
    <source>
        <dbReference type="ARBA" id="ARBA00004933"/>
    </source>
</evidence>